<dbReference type="AlphaFoldDB" id="A0AAU7U5M8"/>
<dbReference type="RefSeq" id="WP_350241327.1">
    <property type="nucleotide sequence ID" value="NZ_CP158297.1"/>
</dbReference>
<dbReference type="InterPro" id="IPR051677">
    <property type="entry name" value="AfsR-DnrI-RedD_regulator"/>
</dbReference>
<dbReference type="InterPro" id="IPR036388">
    <property type="entry name" value="WH-like_DNA-bd_sf"/>
</dbReference>
<evidence type="ECO:0000313" key="2">
    <source>
        <dbReference type="EMBL" id="XBV83673.1"/>
    </source>
</evidence>
<organism evidence="2">
    <name type="scientific">Deinococcus sonorensis KR-87</name>
    <dbReference type="NCBI Taxonomy" id="694439"/>
    <lineage>
        <taxon>Bacteria</taxon>
        <taxon>Thermotogati</taxon>
        <taxon>Deinococcota</taxon>
        <taxon>Deinococci</taxon>
        <taxon>Deinococcales</taxon>
        <taxon>Deinococcaceae</taxon>
        <taxon>Deinococcus</taxon>
    </lineage>
</organism>
<dbReference type="EMBL" id="CP158297">
    <property type="protein sequence ID" value="XBV83673.1"/>
    <property type="molecule type" value="Genomic_DNA"/>
</dbReference>
<feature type="domain" description="Bacterial transcriptional activator" evidence="1">
    <location>
        <begin position="95"/>
        <end position="228"/>
    </location>
</feature>
<dbReference type="SUPFAM" id="SSF48452">
    <property type="entry name" value="TPR-like"/>
    <property type="match status" value="1"/>
</dbReference>
<sequence>MPIPTWHFRMLGTAALQAHGEAFTPLERKAAALLAYLALEGPSRRAQLIGLLWPDTREVAARNNLVHLLRKLRRSADAVPVVGAEVLSLARDLVSDVLEAQEAFVRGEYTVVLRFEGEVLQGLVYDDLPDLDLWVEAQRGRWREWQGVALRQEVRRHEAQGEYDAALTLALALHDLDPVSEDAARRLMRLHYLRGDRSAALRAYSRCAEVLRREFGVDPLPETQDLAR</sequence>
<dbReference type="SMART" id="SM01043">
    <property type="entry name" value="BTAD"/>
    <property type="match status" value="1"/>
</dbReference>
<dbReference type="InterPro" id="IPR011990">
    <property type="entry name" value="TPR-like_helical_dom_sf"/>
</dbReference>
<dbReference type="Gene3D" id="1.10.10.10">
    <property type="entry name" value="Winged helix-like DNA-binding domain superfamily/Winged helix DNA-binding domain"/>
    <property type="match status" value="1"/>
</dbReference>
<dbReference type="Pfam" id="PF03704">
    <property type="entry name" value="BTAD"/>
    <property type="match status" value="1"/>
</dbReference>
<proteinExistence type="predicted"/>
<dbReference type="KEGG" id="dsc:ABOD76_03020"/>
<name>A0AAU7U5M8_9DEIO</name>
<protein>
    <submittedName>
        <fullName evidence="2">BTAD domain-containing putative transcriptional regulator</fullName>
    </submittedName>
</protein>
<dbReference type="InterPro" id="IPR005158">
    <property type="entry name" value="BTAD"/>
</dbReference>
<accession>A0AAU7U5M8</accession>
<dbReference type="Gene3D" id="1.25.40.10">
    <property type="entry name" value="Tetratricopeptide repeat domain"/>
    <property type="match status" value="1"/>
</dbReference>
<gene>
    <name evidence="2" type="ORF">ABOD76_03020</name>
</gene>
<geneLocation type="plasmid" evidence="2">
    <name>pDson01</name>
</geneLocation>
<dbReference type="PANTHER" id="PTHR35807">
    <property type="entry name" value="TRANSCRIPTIONAL REGULATOR REDD-RELATED"/>
    <property type="match status" value="1"/>
</dbReference>
<reference evidence="2" key="1">
    <citation type="submission" date="2024-06" db="EMBL/GenBank/DDBJ databases">
        <title>Draft Genome Sequence of Deinococcus sonorensis Type Strain KR-87, a Biofilm Producing Representative of the Genus Deinococcus.</title>
        <authorList>
            <person name="Boren L.S."/>
            <person name="Grosso R.A."/>
            <person name="Hugenberg-Cox A.N."/>
            <person name="Hill J.T.E."/>
            <person name="Albert C.M."/>
            <person name="Tuohy J.M."/>
        </authorList>
    </citation>
    <scope>NUCLEOTIDE SEQUENCE</scope>
    <source>
        <strain evidence="2">KR-87</strain>
        <plasmid evidence="2">pDson01</plasmid>
    </source>
</reference>
<keyword evidence="2" id="KW-0614">Plasmid</keyword>
<evidence type="ECO:0000259" key="1">
    <source>
        <dbReference type="SMART" id="SM01043"/>
    </source>
</evidence>